<keyword evidence="2" id="KW-1185">Reference proteome</keyword>
<dbReference type="AlphaFoldDB" id="A0A133UUZ5"/>
<dbReference type="EMBL" id="LHXR01000011">
    <property type="protein sequence ID" value="KXA98031.1"/>
    <property type="molecule type" value="Genomic_DNA"/>
</dbReference>
<reference evidence="1 2" key="1">
    <citation type="journal article" date="2016" name="Sci. Rep.">
        <title>Metabolic traits of an uncultured archaeal lineage -MSBL1- from brine pools of the Red Sea.</title>
        <authorList>
            <person name="Mwirichia R."/>
            <person name="Alam I."/>
            <person name="Rashid M."/>
            <person name="Vinu M."/>
            <person name="Ba-Alawi W."/>
            <person name="Anthony Kamau A."/>
            <person name="Kamanda Ngugi D."/>
            <person name="Goker M."/>
            <person name="Klenk H.P."/>
            <person name="Bajic V."/>
            <person name="Stingl U."/>
        </authorList>
    </citation>
    <scope>NUCLEOTIDE SEQUENCE [LARGE SCALE GENOMIC DNA]</scope>
    <source>
        <strain evidence="1">SCGC-AAA259I09</strain>
    </source>
</reference>
<name>A0A133UUZ5_9EURY</name>
<sequence length="59" mass="6702">MPIEIANLEEIVKNIKMITTRSEDGPYAVTSIDDEADAELIAPFQGTLKKNEIRIRDRK</sequence>
<proteinExistence type="predicted"/>
<organism evidence="1 2">
    <name type="scientific">candidate division MSBL1 archaeon SCGC-AAA259I09</name>
    <dbReference type="NCBI Taxonomy" id="1698267"/>
    <lineage>
        <taxon>Archaea</taxon>
        <taxon>Methanobacteriati</taxon>
        <taxon>Methanobacteriota</taxon>
        <taxon>candidate division MSBL1</taxon>
    </lineage>
</organism>
<dbReference type="Proteomes" id="UP000070463">
    <property type="component" value="Unassembled WGS sequence"/>
</dbReference>
<protein>
    <submittedName>
        <fullName evidence="1">Uncharacterized protein</fullName>
    </submittedName>
</protein>
<gene>
    <name evidence="1" type="ORF">AKJ37_01610</name>
</gene>
<comment type="caution">
    <text evidence="1">The sequence shown here is derived from an EMBL/GenBank/DDBJ whole genome shotgun (WGS) entry which is preliminary data.</text>
</comment>
<evidence type="ECO:0000313" key="1">
    <source>
        <dbReference type="EMBL" id="KXA98031.1"/>
    </source>
</evidence>
<evidence type="ECO:0000313" key="2">
    <source>
        <dbReference type="Proteomes" id="UP000070463"/>
    </source>
</evidence>
<accession>A0A133UUZ5</accession>